<accession>A0ABS5WF45</accession>
<reference evidence="4" key="2">
    <citation type="submission" date="2023-07" db="EMBL/GenBank/DDBJ databases">
        <title>Zobellia barbeyronii sp. nov., a new marine flavobacterium, isolated from green and red algae.</title>
        <authorList>
            <person name="Nedashkovskaya O.I."/>
            <person name="Otstavnykh N."/>
            <person name="Zhukova N."/>
            <person name="Guzev K."/>
            <person name="Chausova V."/>
            <person name="Tekutyeva L."/>
            <person name="Mikhailov V."/>
            <person name="Isaeva M."/>
        </authorList>
    </citation>
    <scope>NUCLEOTIDE SEQUENCE [LARGE SCALE GENOMIC DNA]</scope>
    <source>
        <strain evidence="4">KMM 6746</strain>
    </source>
</reference>
<dbReference type="Proteomes" id="UP000740413">
    <property type="component" value="Unassembled WGS sequence"/>
</dbReference>
<sequence length="174" mass="18293">MKNGVTVAICDSHQKAEKVVKELQESGFDMKKLSIVGKDYHEEDKVMGFYNTGDRMKNWGSAGAFWGGIWGLVFGAGFFLIPGVGPVMLAGPIISSLVGALEGAVVVGGLSALGGALFGIGIPKDSVLQYETALKADKFLVIANGTPEELEKAKKIMSDSATKVDNHSDEAVSA</sequence>
<dbReference type="EMBL" id="JACATN010000003">
    <property type="protein sequence ID" value="MBT2161576.1"/>
    <property type="molecule type" value="Genomic_DNA"/>
</dbReference>
<dbReference type="InterPro" id="IPR025889">
    <property type="entry name" value="GSP17M-like_dom"/>
</dbReference>
<feature type="transmembrane region" description="Helical" evidence="1">
    <location>
        <begin position="93"/>
        <end position="120"/>
    </location>
</feature>
<dbReference type="Pfam" id="PF11181">
    <property type="entry name" value="YflT"/>
    <property type="match status" value="1"/>
</dbReference>
<proteinExistence type="predicted"/>
<feature type="transmembrane region" description="Helical" evidence="1">
    <location>
        <begin position="63"/>
        <end position="81"/>
    </location>
</feature>
<keyword evidence="4" id="KW-1185">Reference proteome</keyword>
<evidence type="ECO:0000259" key="2">
    <source>
        <dbReference type="Pfam" id="PF11181"/>
    </source>
</evidence>
<name>A0ABS5WF45_9FLAO</name>
<organism evidence="3 4">
    <name type="scientific">Zobellia barbeyronii</name>
    <dbReference type="NCBI Taxonomy" id="2748009"/>
    <lineage>
        <taxon>Bacteria</taxon>
        <taxon>Pseudomonadati</taxon>
        <taxon>Bacteroidota</taxon>
        <taxon>Flavobacteriia</taxon>
        <taxon>Flavobacteriales</taxon>
        <taxon>Flavobacteriaceae</taxon>
        <taxon>Zobellia</taxon>
    </lineage>
</organism>
<dbReference type="PANTHER" id="PTHR36109:SF2">
    <property type="entry name" value="MEMBRANE PROTEIN"/>
    <property type="match status" value="1"/>
</dbReference>
<evidence type="ECO:0000313" key="4">
    <source>
        <dbReference type="Proteomes" id="UP000740413"/>
    </source>
</evidence>
<comment type="caution">
    <text evidence="3">The sequence shown here is derived from an EMBL/GenBank/DDBJ whole genome shotgun (WGS) entry which is preliminary data.</text>
</comment>
<evidence type="ECO:0000256" key="1">
    <source>
        <dbReference type="SAM" id="Phobius"/>
    </source>
</evidence>
<evidence type="ECO:0000313" key="3">
    <source>
        <dbReference type="EMBL" id="MBT2161576.1"/>
    </source>
</evidence>
<keyword evidence="1" id="KW-1133">Transmembrane helix</keyword>
<feature type="domain" description="General stress protein 17M-like" evidence="2">
    <location>
        <begin position="6"/>
        <end position="73"/>
    </location>
</feature>
<dbReference type="PANTHER" id="PTHR36109">
    <property type="entry name" value="MEMBRANE PROTEIN-RELATED"/>
    <property type="match status" value="1"/>
</dbReference>
<keyword evidence="1" id="KW-0472">Membrane</keyword>
<keyword evidence="1" id="KW-0812">Transmembrane</keyword>
<reference evidence="3 4" key="1">
    <citation type="submission" date="2020-06" db="EMBL/GenBank/DDBJ databases">
        <authorList>
            <person name="Isaeva M.P."/>
            <person name="Chernysheva N.Y."/>
        </authorList>
    </citation>
    <scope>NUCLEOTIDE SEQUENCE [LARGE SCALE GENOMIC DNA]</scope>
    <source>
        <strain evidence="3 4">KMM 6746</strain>
    </source>
</reference>
<dbReference type="InterPro" id="IPR052948">
    <property type="entry name" value="Low_temp-induced_all0457"/>
</dbReference>
<dbReference type="RefSeq" id="WP_214611733.1">
    <property type="nucleotide sequence ID" value="NZ_JACATN010000003.1"/>
</dbReference>
<gene>
    <name evidence="3" type="ORF">HW347_09880</name>
</gene>
<protein>
    <submittedName>
        <fullName evidence="3">DUF1269 domain-containing protein</fullName>
    </submittedName>
</protein>